<evidence type="ECO:0000313" key="3">
    <source>
        <dbReference type="EMBL" id="MEA5454994.1"/>
    </source>
</evidence>
<dbReference type="Proteomes" id="UP001304769">
    <property type="component" value="Unassembled WGS sequence"/>
</dbReference>
<organism evidence="3 4">
    <name type="scientific">Sinomonas terricola</name>
    <dbReference type="NCBI Taxonomy" id="3110330"/>
    <lineage>
        <taxon>Bacteria</taxon>
        <taxon>Bacillati</taxon>
        <taxon>Actinomycetota</taxon>
        <taxon>Actinomycetes</taxon>
        <taxon>Micrococcales</taxon>
        <taxon>Micrococcaceae</taxon>
        <taxon>Sinomonas</taxon>
    </lineage>
</organism>
<comment type="caution">
    <text evidence="3">The sequence shown here is derived from an EMBL/GenBank/DDBJ whole genome shotgun (WGS) entry which is preliminary data.</text>
</comment>
<keyword evidence="3" id="KW-0560">Oxidoreductase</keyword>
<dbReference type="PANTHER" id="PTHR36151:SF3">
    <property type="entry name" value="ER-BOUND OXYGENASE MPAB_MPAB'_RUBBER OXYGENASE CATALYTIC DOMAIN-CONTAINING PROTEIN"/>
    <property type="match status" value="1"/>
</dbReference>
<feature type="domain" description="ER-bound oxygenase mpaB/mpaB'/Rubber oxygenase catalytic" evidence="2">
    <location>
        <begin position="47"/>
        <end position="261"/>
    </location>
</feature>
<evidence type="ECO:0000259" key="2">
    <source>
        <dbReference type="Pfam" id="PF09995"/>
    </source>
</evidence>
<name>A0ABU5T648_9MICC</name>
<keyword evidence="4" id="KW-1185">Reference proteome</keyword>
<proteinExistence type="predicted"/>
<evidence type="ECO:0000313" key="4">
    <source>
        <dbReference type="Proteomes" id="UP001304769"/>
    </source>
</evidence>
<accession>A0ABU5T648</accession>
<reference evidence="3 4" key="1">
    <citation type="submission" date="2023-12" db="EMBL/GenBank/DDBJ databases">
        <title>Sinomonas terricola sp. nov, isolated from litchi orchard soil in Guangdong, PR China.</title>
        <authorList>
            <person name="Jiaxin W."/>
            <person name="Yang Z."/>
            <person name="Honghui Z."/>
        </authorList>
    </citation>
    <scope>NUCLEOTIDE SEQUENCE [LARGE SCALE GENOMIC DNA]</scope>
    <source>
        <strain evidence="3 4">JGH33</strain>
    </source>
</reference>
<dbReference type="InterPro" id="IPR018713">
    <property type="entry name" value="MPAB/Lcp_cat_dom"/>
</dbReference>
<feature type="compositionally biased region" description="Pro residues" evidence="1">
    <location>
        <begin position="303"/>
        <end position="312"/>
    </location>
</feature>
<feature type="region of interest" description="Disordered" evidence="1">
    <location>
        <begin position="286"/>
        <end position="312"/>
    </location>
</feature>
<evidence type="ECO:0000256" key="1">
    <source>
        <dbReference type="SAM" id="MobiDB-lite"/>
    </source>
</evidence>
<dbReference type="Pfam" id="PF09995">
    <property type="entry name" value="MPAB_Lcp_cat"/>
    <property type="match status" value="1"/>
</dbReference>
<dbReference type="EC" id="1.-.-.-" evidence="3"/>
<dbReference type="RefSeq" id="WP_323278850.1">
    <property type="nucleotide sequence ID" value="NZ_JAYGGQ010000006.1"/>
</dbReference>
<gene>
    <name evidence="3" type="ORF">SPF06_09710</name>
</gene>
<dbReference type="EMBL" id="JAYGGQ010000006">
    <property type="protein sequence ID" value="MEA5454994.1"/>
    <property type="molecule type" value="Genomic_DNA"/>
</dbReference>
<dbReference type="GO" id="GO:0016491">
    <property type="term" value="F:oxidoreductase activity"/>
    <property type="evidence" value="ECO:0007669"/>
    <property type="project" value="UniProtKB-KW"/>
</dbReference>
<dbReference type="PANTHER" id="PTHR36151">
    <property type="entry name" value="BLR2777 PROTEIN"/>
    <property type="match status" value="1"/>
</dbReference>
<sequence>MSIGVLEPLRRRLSLTFAGQSEGIPAWELALEDGDDAGYFAADSVTWRVHGGMTPIVGGIRALLTQALHPGVLAGVLDHSYYQEDPLARLARTIRWVFTVTFGDTEAARAACEHVRRRHGPVVGRYADGRGAEREYSANDPELLEWVHIAFTDAFLGAYEYVRGPLPAGRADQYVREWAVAGELMGVASPPRSVAALRERLDAYDDGARLAHSPRVDEAVGFLRNLPLDPMLVPGYRTLFAAAVDSMSDRHVSLLGLDKSSLGRGLLPPRPAASLTLAVVGLALGSPGPSEQAARRRLARLGAPPPPPSTAP</sequence>
<protein>
    <submittedName>
        <fullName evidence="3">Oxygenase MpaB family protein</fullName>
        <ecNumber evidence="3">1.-.-.-</ecNumber>
    </submittedName>
</protein>